<proteinExistence type="predicted"/>
<dbReference type="EMBL" id="JAINUF010000011">
    <property type="protein sequence ID" value="KAJ8346779.1"/>
    <property type="molecule type" value="Genomic_DNA"/>
</dbReference>
<accession>A0A9Q1IN33</accession>
<evidence type="ECO:0000313" key="2">
    <source>
        <dbReference type="EMBL" id="KAJ8346779.1"/>
    </source>
</evidence>
<feature type="region of interest" description="Disordered" evidence="1">
    <location>
        <begin position="115"/>
        <end position="139"/>
    </location>
</feature>
<dbReference type="AlphaFoldDB" id="A0A9Q1IN33"/>
<feature type="region of interest" description="Disordered" evidence="1">
    <location>
        <begin position="1"/>
        <end position="25"/>
    </location>
</feature>
<reference evidence="2" key="1">
    <citation type="journal article" date="2023" name="Science">
        <title>Genome structures resolve the early diversification of teleost fishes.</title>
        <authorList>
            <person name="Parey E."/>
            <person name="Louis A."/>
            <person name="Montfort J."/>
            <person name="Bouchez O."/>
            <person name="Roques C."/>
            <person name="Iampietro C."/>
            <person name="Lluch J."/>
            <person name="Castinel A."/>
            <person name="Donnadieu C."/>
            <person name="Desvignes T."/>
            <person name="Floi Bucao C."/>
            <person name="Jouanno E."/>
            <person name="Wen M."/>
            <person name="Mejri S."/>
            <person name="Dirks R."/>
            <person name="Jansen H."/>
            <person name="Henkel C."/>
            <person name="Chen W.J."/>
            <person name="Zahm M."/>
            <person name="Cabau C."/>
            <person name="Klopp C."/>
            <person name="Thompson A.W."/>
            <person name="Robinson-Rechavi M."/>
            <person name="Braasch I."/>
            <person name="Lecointre G."/>
            <person name="Bobe J."/>
            <person name="Postlethwait J.H."/>
            <person name="Berthelot C."/>
            <person name="Roest Crollius H."/>
            <person name="Guiguen Y."/>
        </authorList>
    </citation>
    <scope>NUCLEOTIDE SEQUENCE</scope>
    <source>
        <strain evidence="2">WJC10195</strain>
    </source>
</reference>
<gene>
    <name evidence="2" type="ORF">SKAU_G00281800</name>
</gene>
<dbReference type="Proteomes" id="UP001152622">
    <property type="component" value="Chromosome 11"/>
</dbReference>
<feature type="region of interest" description="Disordered" evidence="1">
    <location>
        <begin position="43"/>
        <end position="102"/>
    </location>
</feature>
<protein>
    <submittedName>
        <fullName evidence="2">Uncharacterized protein</fullName>
    </submittedName>
</protein>
<keyword evidence="3" id="KW-1185">Reference proteome</keyword>
<evidence type="ECO:0000313" key="3">
    <source>
        <dbReference type="Proteomes" id="UP001152622"/>
    </source>
</evidence>
<sequence length="139" mass="14757">MIIKKGGSKTQAGGMVQPQQSTEAGAAAYAQLWEEIRDVSERVSRLGEKAEDTSECPEEAEDRQEYAKVAARGKGRSRAHPQSDPRRGTPLPQGNLVPSVGDGGCGRLIAGLSAAGEPGIKPEEIGKGRSYSQHDLVIF</sequence>
<evidence type="ECO:0000256" key="1">
    <source>
        <dbReference type="SAM" id="MobiDB-lite"/>
    </source>
</evidence>
<feature type="compositionally biased region" description="Basic and acidic residues" evidence="1">
    <location>
        <begin position="43"/>
        <end position="52"/>
    </location>
</feature>
<comment type="caution">
    <text evidence="2">The sequence shown here is derived from an EMBL/GenBank/DDBJ whole genome shotgun (WGS) entry which is preliminary data.</text>
</comment>
<name>A0A9Q1IN33_SYNKA</name>
<organism evidence="2 3">
    <name type="scientific">Synaphobranchus kaupii</name>
    <name type="common">Kaup's arrowtooth eel</name>
    <dbReference type="NCBI Taxonomy" id="118154"/>
    <lineage>
        <taxon>Eukaryota</taxon>
        <taxon>Metazoa</taxon>
        <taxon>Chordata</taxon>
        <taxon>Craniata</taxon>
        <taxon>Vertebrata</taxon>
        <taxon>Euteleostomi</taxon>
        <taxon>Actinopterygii</taxon>
        <taxon>Neopterygii</taxon>
        <taxon>Teleostei</taxon>
        <taxon>Anguilliformes</taxon>
        <taxon>Synaphobranchidae</taxon>
        <taxon>Synaphobranchus</taxon>
    </lineage>
</organism>
<feature type="compositionally biased region" description="Acidic residues" evidence="1">
    <location>
        <begin position="53"/>
        <end position="62"/>
    </location>
</feature>